<evidence type="ECO:0000313" key="1">
    <source>
        <dbReference type="EMBL" id="ORE14025.1"/>
    </source>
</evidence>
<accession>A0A1X0RPR5</accession>
<dbReference type="EMBL" id="KV921495">
    <property type="protein sequence ID" value="ORE14025.1"/>
    <property type="molecule type" value="Genomic_DNA"/>
</dbReference>
<feature type="non-terminal residue" evidence="1">
    <location>
        <position position="1"/>
    </location>
</feature>
<dbReference type="OMA" id="YAKLQCY"/>
<dbReference type="VEuPathDB" id="FungiDB:BCV72DRAFT_218468"/>
<evidence type="ECO:0000313" key="2">
    <source>
        <dbReference type="Proteomes" id="UP000242381"/>
    </source>
</evidence>
<proteinExistence type="predicted"/>
<sequence length="223" mass="25899">ITQLVYDGSIFANYYFLELLKNGEELPAVIQNLFYNIFSIFAGQEKYASDNKTSPYVCGDNLTVKQRKSLAKYTFQQKINPKSAWPSIVDRIERHETIVSRFLTFWSTYDAPNDTDVPSEANLYAKLQCYMKWLHFIQNEIGQKKFIQEMKPQDKASSNYNTSKYRSLRENTLAAINSNKTLKITSKVKSVDKKDIDAVQTFIKTVQERIQDKTFMPLKHTDS</sequence>
<protein>
    <submittedName>
        <fullName evidence="1">Uncharacterized protein</fullName>
    </submittedName>
</protein>
<dbReference type="AlphaFoldDB" id="A0A1X0RPR5"/>
<gene>
    <name evidence="1" type="ORF">BCV71DRAFT_188108</name>
</gene>
<organism evidence="1 2">
    <name type="scientific">Rhizopus microsporus</name>
    <dbReference type="NCBI Taxonomy" id="58291"/>
    <lineage>
        <taxon>Eukaryota</taxon>
        <taxon>Fungi</taxon>
        <taxon>Fungi incertae sedis</taxon>
        <taxon>Mucoromycota</taxon>
        <taxon>Mucoromycotina</taxon>
        <taxon>Mucoromycetes</taxon>
        <taxon>Mucorales</taxon>
        <taxon>Mucorineae</taxon>
        <taxon>Rhizopodaceae</taxon>
        <taxon>Rhizopus</taxon>
    </lineage>
</organism>
<name>A0A1X0RPR5_RHIZD</name>
<dbReference type="Proteomes" id="UP000242381">
    <property type="component" value="Unassembled WGS sequence"/>
</dbReference>
<reference evidence="1 2" key="1">
    <citation type="journal article" date="2016" name="Proc. Natl. Acad. Sci. U.S.A.">
        <title>Lipid metabolic changes in an early divergent fungus govern the establishment of a mutualistic symbiosis with endobacteria.</title>
        <authorList>
            <person name="Lastovetsky O.A."/>
            <person name="Gaspar M.L."/>
            <person name="Mondo S.J."/>
            <person name="LaButti K.M."/>
            <person name="Sandor L."/>
            <person name="Grigoriev I.V."/>
            <person name="Henry S.A."/>
            <person name="Pawlowska T.E."/>
        </authorList>
    </citation>
    <scope>NUCLEOTIDE SEQUENCE [LARGE SCALE GENOMIC DNA]</scope>
    <source>
        <strain evidence="1 2">ATCC 11559</strain>
    </source>
</reference>